<comment type="caution">
    <text evidence="1">The sequence shown here is derived from an EMBL/GenBank/DDBJ whole genome shotgun (WGS) entry which is preliminary data.</text>
</comment>
<dbReference type="EMBL" id="CM055095">
    <property type="protein sequence ID" value="KAJ7558537.1"/>
    <property type="molecule type" value="Genomic_DNA"/>
</dbReference>
<dbReference type="Proteomes" id="UP001162992">
    <property type="component" value="Chromosome 4"/>
</dbReference>
<keyword evidence="2" id="KW-1185">Reference proteome</keyword>
<evidence type="ECO:0000313" key="1">
    <source>
        <dbReference type="EMBL" id="KAJ7558537.1"/>
    </source>
</evidence>
<gene>
    <name evidence="1" type="ORF">O6H91_04G044800</name>
</gene>
<reference evidence="2" key="1">
    <citation type="journal article" date="2024" name="Proc. Natl. Acad. Sci. U.S.A.">
        <title>Extraordinary preservation of gene collinearity over three hundred million years revealed in homosporous lycophytes.</title>
        <authorList>
            <person name="Li C."/>
            <person name="Wickell D."/>
            <person name="Kuo L.Y."/>
            <person name="Chen X."/>
            <person name="Nie B."/>
            <person name="Liao X."/>
            <person name="Peng D."/>
            <person name="Ji J."/>
            <person name="Jenkins J."/>
            <person name="Williams M."/>
            <person name="Shu S."/>
            <person name="Plott C."/>
            <person name="Barry K."/>
            <person name="Rajasekar S."/>
            <person name="Grimwood J."/>
            <person name="Han X."/>
            <person name="Sun S."/>
            <person name="Hou Z."/>
            <person name="He W."/>
            <person name="Dai G."/>
            <person name="Sun C."/>
            <person name="Schmutz J."/>
            <person name="Leebens-Mack J.H."/>
            <person name="Li F.W."/>
            <person name="Wang L."/>
        </authorList>
    </citation>
    <scope>NUCLEOTIDE SEQUENCE [LARGE SCALE GENOMIC DNA]</scope>
    <source>
        <strain evidence="2">cv. PW_Plant_1</strain>
    </source>
</reference>
<protein>
    <submittedName>
        <fullName evidence="1">Uncharacterized protein</fullName>
    </submittedName>
</protein>
<evidence type="ECO:0000313" key="2">
    <source>
        <dbReference type="Proteomes" id="UP001162992"/>
    </source>
</evidence>
<accession>A0ACC2DWC9</accession>
<organism evidence="1 2">
    <name type="scientific">Diphasiastrum complanatum</name>
    <name type="common">Issler's clubmoss</name>
    <name type="synonym">Lycopodium complanatum</name>
    <dbReference type="NCBI Taxonomy" id="34168"/>
    <lineage>
        <taxon>Eukaryota</taxon>
        <taxon>Viridiplantae</taxon>
        <taxon>Streptophyta</taxon>
        <taxon>Embryophyta</taxon>
        <taxon>Tracheophyta</taxon>
        <taxon>Lycopodiopsida</taxon>
        <taxon>Lycopodiales</taxon>
        <taxon>Lycopodiaceae</taxon>
        <taxon>Lycopodioideae</taxon>
        <taxon>Diphasiastrum</taxon>
    </lineage>
</organism>
<name>A0ACC2DWC9_DIPCM</name>
<sequence length="214" mass="24243">MKVFSDKPPSMEESSDVLEPLVLDLPQPNYILAQNGHVMTDEQLETLRRQISVYGTICQQLIQMHKAASVLQQSPVAGGPVVEHVQHPGTVLKDMKAGARHRWMPSQNQLQVLERLFDQGIGTPSKQRIKEIAVELSQHGQITEANVYNWFQNRKARAKRRYQLALTKDGESEVDTDGETVEEKKLKSEHTSKEYEQGRADMSGHSSQNEKEEV</sequence>
<proteinExistence type="predicted"/>